<feature type="transmembrane region" description="Helical" evidence="1">
    <location>
        <begin position="39"/>
        <end position="58"/>
    </location>
</feature>
<dbReference type="EMBL" id="JBBPCB010000002">
    <property type="protein sequence ID" value="MEK8179546.1"/>
    <property type="molecule type" value="Genomic_DNA"/>
</dbReference>
<comment type="caution">
    <text evidence="2">The sequence shown here is derived from an EMBL/GenBank/DDBJ whole genome shotgun (WGS) entry which is preliminary data.</text>
</comment>
<organism evidence="2 3">
    <name type="scientific">Flavobacterium buctense</name>
    <dbReference type="NCBI Taxonomy" id="1648146"/>
    <lineage>
        <taxon>Bacteria</taxon>
        <taxon>Pseudomonadati</taxon>
        <taxon>Bacteroidota</taxon>
        <taxon>Flavobacteriia</taxon>
        <taxon>Flavobacteriales</taxon>
        <taxon>Flavobacteriaceae</taxon>
        <taxon>Flavobacterium</taxon>
    </lineage>
</organism>
<reference evidence="2 3" key="1">
    <citation type="submission" date="2024-04" db="EMBL/GenBank/DDBJ databases">
        <title>draft genome sequnece of Flavobacterium buctense JCM 30750.</title>
        <authorList>
            <person name="Kim D.-U."/>
        </authorList>
    </citation>
    <scope>NUCLEOTIDE SEQUENCE [LARGE SCALE GENOMIC DNA]</scope>
    <source>
        <strain evidence="2 3">JCM 30750</strain>
    </source>
</reference>
<proteinExistence type="predicted"/>
<evidence type="ECO:0000256" key="1">
    <source>
        <dbReference type="SAM" id="Phobius"/>
    </source>
</evidence>
<dbReference type="RefSeq" id="WP_187660033.1">
    <property type="nucleotide sequence ID" value="NZ_JACTAB010000003.1"/>
</dbReference>
<accession>A0ABU9DYT4</accession>
<dbReference type="Proteomes" id="UP001491349">
    <property type="component" value="Unassembled WGS sequence"/>
</dbReference>
<keyword evidence="1" id="KW-0472">Membrane</keyword>
<evidence type="ECO:0000313" key="3">
    <source>
        <dbReference type="Proteomes" id="UP001491349"/>
    </source>
</evidence>
<keyword evidence="1" id="KW-1133">Transmembrane helix</keyword>
<keyword evidence="3" id="KW-1185">Reference proteome</keyword>
<protein>
    <submittedName>
        <fullName evidence="2">Uncharacterized protein</fullName>
    </submittedName>
</protein>
<evidence type="ECO:0000313" key="2">
    <source>
        <dbReference type="EMBL" id="MEK8179546.1"/>
    </source>
</evidence>
<gene>
    <name evidence="2" type="ORF">WMW71_04255</name>
</gene>
<sequence length="63" mass="6775">MLVLLLILVVAIFISAIAFLIGLYKVLFDKEDKAFGIKLLTYSVIIIIIGFGSCTALLESGGI</sequence>
<keyword evidence="1" id="KW-0812">Transmembrane</keyword>
<feature type="transmembrane region" description="Helical" evidence="1">
    <location>
        <begin position="6"/>
        <end position="27"/>
    </location>
</feature>
<name>A0ABU9DYT4_9FLAO</name>